<dbReference type="InterPro" id="IPR007860">
    <property type="entry name" value="DNA_mmatch_repair_MutS_con_dom"/>
</dbReference>
<dbReference type="SMART" id="SM00534">
    <property type="entry name" value="MUTSac"/>
    <property type="match status" value="1"/>
</dbReference>
<dbReference type="SUPFAM" id="SSF53150">
    <property type="entry name" value="DNA repair protein MutS, domain II"/>
    <property type="match status" value="1"/>
</dbReference>
<keyword evidence="10" id="KW-1185">Reference proteome</keyword>
<dbReference type="GO" id="GO:0005524">
    <property type="term" value="F:ATP binding"/>
    <property type="evidence" value="ECO:0007669"/>
    <property type="project" value="UniProtKB-KW"/>
</dbReference>
<dbReference type="Pfam" id="PF05190">
    <property type="entry name" value="MutS_IV"/>
    <property type="match status" value="1"/>
</dbReference>
<dbReference type="SUPFAM" id="SSF55271">
    <property type="entry name" value="DNA repair protein MutS, domain I"/>
    <property type="match status" value="1"/>
</dbReference>
<proteinExistence type="inferred from homology"/>
<keyword evidence="2 6" id="KW-0547">Nucleotide-binding</keyword>
<dbReference type="InterPro" id="IPR027417">
    <property type="entry name" value="P-loop_NTPase"/>
</dbReference>
<dbReference type="SUPFAM" id="SSF52540">
    <property type="entry name" value="P-loop containing nucleoside triphosphate hydrolases"/>
    <property type="match status" value="1"/>
</dbReference>
<dbReference type="SUPFAM" id="SSF48334">
    <property type="entry name" value="DNA repair protein MutS, domain III"/>
    <property type="match status" value="1"/>
</dbReference>
<dbReference type="Gene3D" id="1.10.1420.10">
    <property type="match status" value="2"/>
</dbReference>
<evidence type="ECO:0000259" key="8">
    <source>
        <dbReference type="PROSITE" id="PS00486"/>
    </source>
</evidence>
<dbReference type="EMBL" id="CATQJA010001531">
    <property type="protein sequence ID" value="CAJ0567662.1"/>
    <property type="molecule type" value="Genomic_DNA"/>
</dbReference>
<evidence type="ECO:0000256" key="3">
    <source>
        <dbReference type="ARBA" id="ARBA00022763"/>
    </source>
</evidence>
<dbReference type="InterPro" id="IPR036187">
    <property type="entry name" value="DNA_mismatch_repair_MutS_sf"/>
</dbReference>
<dbReference type="InterPro" id="IPR007861">
    <property type="entry name" value="DNA_mismatch_repair_MutS_clamp"/>
</dbReference>
<keyword evidence="5 6" id="KW-0238">DNA-binding</keyword>
<gene>
    <name evidence="9" type="ORF">MSPICULIGERA_LOCUS6206</name>
</gene>
<dbReference type="PANTHER" id="PTHR11361">
    <property type="entry name" value="DNA MISMATCH REPAIR PROTEIN MUTS FAMILY MEMBER"/>
    <property type="match status" value="1"/>
</dbReference>
<feature type="compositionally biased region" description="Polar residues" evidence="7">
    <location>
        <begin position="140"/>
        <end position="149"/>
    </location>
</feature>
<dbReference type="SMART" id="SM00533">
    <property type="entry name" value="MUTSd"/>
    <property type="match status" value="1"/>
</dbReference>
<dbReference type="AlphaFoldDB" id="A0AA36CFT0"/>
<feature type="domain" description="DNA mismatch repair proteins mutS family" evidence="8">
    <location>
        <begin position="1038"/>
        <end position="1054"/>
    </location>
</feature>
<evidence type="ECO:0000313" key="9">
    <source>
        <dbReference type="EMBL" id="CAJ0567662.1"/>
    </source>
</evidence>
<dbReference type="CDD" id="cd03286">
    <property type="entry name" value="ABC_MSH6_euk"/>
    <property type="match status" value="1"/>
</dbReference>
<dbReference type="Pfam" id="PF00488">
    <property type="entry name" value="MutS_V"/>
    <property type="match status" value="1"/>
</dbReference>
<evidence type="ECO:0000256" key="2">
    <source>
        <dbReference type="ARBA" id="ARBA00022741"/>
    </source>
</evidence>
<feature type="region of interest" description="Disordered" evidence="7">
    <location>
        <begin position="1"/>
        <end position="149"/>
    </location>
</feature>
<feature type="compositionally biased region" description="Basic and acidic residues" evidence="7">
    <location>
        <begin position="94"/>
        <end position="104"/>
    </location>
</feature>
<evidence type="ECO:0000256" key="1">
    <source>
        <dbReference type="ARBA" id="ARBA00006271"/>
    </source>
</evidence>
<keyword evidence="3 6" id="KW-0227">DNA damage</keyword>
<dbReference type="FunFam" id="3.40.1170.10:FF:000002">
    <property type="entry name" value="DNA mismatch repair protein"/>
    <property type="match status" value="1"/>
</dbReference>
<comment type="similarity">
    <text evidence="1 6">Belongs to the DNA mismatch repair MutS family.</text>
</comment>
<dbReference type="InterPro" id="IPR000432">
    <property type="entry name" value="DNA_mismatch_repair_MutS_C"/>
</dbReference>
<comment type="function">
    <text evidence="6">Component of the post-replicative DNA mismatch repair system (MMR).</text>
</comment>
<name>A0AA36CFT0_9BILA</name>
<dbReference type="Proteomes" id="UP001177023">
    <property type="component" value="Unassembled WGS sequence"/>
</dbReference>
<dbReference type="InterPro" id="IPR007695">
    <property type="entry name" value="DNA_mismatch_repair_MutS-lik_N"/>
</dbReference>
<dbReference type="GO" id="GO:0032301">
    <property type="term" value="C:MutSalpha complex"/>
    <property type="evidence" value="ECO:0007669"/>
    <property type="project" value="TreeGrafter"/>
</dbReference>
<dbReference type="FunFam" id="1.10.1420.10:FF:000005">
    <property type="entry name" value="DNA mismatch repair protein"/>
    <property type="match status" value="1"/>
</dbReference>
<dbReference type="PANTHER" id="PTHR11361:SF148">
    <property type="entry name" value="DNA MISMATCH REPAIR PROTEIN MSH6"/>
    <property type="match status" value="1"/>
</dbReference>
<dbReference type="PROSITE" id="PS00486">
    <property type="entry name" value="DNA_MISMATCH_REPAIR_2"/>
    <property type="match status" value="1"/>
</dbReference>
<evidence type="ECO:0000256" key="7">
    <source>
        <dbReference type="SAM" id="MobiDB-lite"/>
    </source>
</evidence>
<dbReference type="Gene3D" id="3.40.50.300">
    <property type="entry name" value="P-loop containing nucleotide triphosphate hydrolases"/>
    <property type="match status" value="1"/>
</dbReference>
<dbReference type="InterPro" id="IPR036678">
    <property type="entry name" value="MutS_con_dom_sf"/>
</dbReference>
<dbReference type="InterPro" id="IPR016151">
    <property type="entry name" value="DNA_mismatch_repair_MutS_N"/>
</dbReference>
<dbReference type="GO" id="GO:0140664">
    <property type="term" value="F:ATP-dependent DNA damage sensor activity"/>
    <property type="evidence" value="ECO:0007669"/>
    <property type="project" value="InterPro"/>
</dbReference>
<evidence type="ECO:0000313" key="10">
    <source>
        <dbReference type="Proteomes" id="UP001177023"/>
    </source>
</evidence>
<dbReference type="InterPro" id="IPR045076">
    <property type="entry name" value="MutS"/>
</dbReference>
<sequence>MSARKQSNLLSFFQRNGPPKEETSPKPSPKVKKEETKKPLRAAGDTASPRVSRPLKRSQPAADDSDEEQLSQPKTRRRVIVSSDDEDYLPEPKASSETDGENKTPPEPTSTPRHKNKPSFLAVSPKTPQTPRSHLEAKKSTTTPGRAALSTQLAGSFINSFRKSEDDEMDASMCTLDRTIYQMDDDKPKSSKKRADVDDLDIDGDMAYEHETFEFLKPEKIRDANRRRPDDPEYDPSTLWIPNDFLEKQTPGHTQWWKLKTQNYDTILFFKVGKFYELYHMDAVISAQHLSLSFMRGKYAHTGFPEIAFGRFADQLVSRGYKLEERQEQSKKGKGPKDKKDKVVRRELCRVTTCGTRTYGMIETPDGGVTGEPTSKHLIAIKQITADNVSTFGICLVDTTVGRFTLAHFVDDEYYSRLRTLLASFQPVQVLLERGGTSQSMKNLIDSMLSSVPCEQLSPKSQFLSGEATVKMLCDTNYLGPDSSNWPKVLNEYLDQNSAVARPAQRFEAVWTALGGVLWFLKRCLIDVDMVTMRHFEEYDPELEPHKATGLTGDAKWKGRNMVLDGVTLENLNLIPVEAKIAGKRDTVTASYSLYNVVNYCATPFGRRLLRQWICKPTCDPETLTSRQDAIEWLTNDGQAFMDKVDEPLKRIPDLARLLQKIHTLGLKYRAETHPDSRAVMFESTKYNRRKIKDLLVTLRGFEATRRIVEGYDKFVMDGESATLIDQLIGGDHIPDITPDLKHFQASFNQEQAEKDGIIVPKPGMDKEYDEALDAVEKASQDLEEYKKKIGKKYGCKAAYCGTGRNRFQLELPDSLKMSDDFDLAGRRKGYARYYTPDLRELIEQLGSAEATRDNLRADKTRRVFADFDTRAEMWDSVVQRIAQLDVLFSLAKFCKGCSLDMCRPQFDFHAGQPYIIVEKGVHPCLASKGIVSAVSKSSCPTSTYIPNDTKLGGDVAACMLLTGPNMGGKSTLMRQTAVLAVLAHMGCLVPADECRLTPIDRIFTRIGANDRIMAGQSTFFVELHETRLVLRDATADSLVLIDELGRGTSTHDGTAIASAVLARLADGLKCRTLFSTHYHSICSRFAEAPGVAFAHMACMVEGENEQDPTLETVTFLYRLVSGICPKSYGFYAAKLAGINDEVVRNAYSASQRLASCTDGLSQLGTLKSLAREGNMEMLALMVDAL</sequence>
<dbReference type="InterPro" id="IPR007696">
    <property type="entry name" value="DNA_mismatch_repair_MutS_core"/>
</dbReference>
<feature type="compositionally biased region" description="Polar residues" evidence="7">
    <location>
        <begin position="1"/>
        <end position="14"/>
    </location>
</feature>
<dbReference type="GO" id="GO:0030983">
    <property type="term" value="F:mismatched DNA binding"/>
    <property type="evidence" value="ECO:0007669"/>
    <property type="project" value="InterPro"/>
</dbReference>
<feature type="non-terminal residue" evidence="9">
    <location>
        <position position="1"/>
    </location>
</feature>
<organism evidence="9 10">
    <name type="scientific">Mesorhabditis spiculigera</name>
    <dbReference type="NCBI Taxonomy" id="96644"/>
    <lineage>
        <taxon>Eukaryota</taxon>
        <taxon>Metazoa</taxon>
        <taxon>Ecdysozoa</taxon>
        <taxon>Nematoda</taxon>
        <taxon>Chromadorea</taxon>
        <taxon>Rhabditida</taxon>
        <taxon>Rhabditina</taxon>
        <taxon>Rhabditomorpha</taxon>
        <taxon>Rhabditoidea</taxon>
        <taxon>Rhabditidae</taxon>
        <taxon>Mesorhabditinae</taxon>
        <taxon>Mesorhabditis</taxon>
    </lineage>
</organism>
<comment type="caution">
    <text evidence="9">The sequence shown here is derived from an EMBL/GenBank/DDBJ whole genome shotgun (WGS) entry which is preliminary data.</text>
</comment>
<accession>A0AA36CFT0</accession>
<dbReference type="Pfam" id="PF05192">
    <property type="entry name" value="MutS_III"/>
    <property type="match status" value="1"/>
</dbReference>
<dbReference type="Pfam" id="PF05188">
    <property type="entry name" value="MutS_II"/>
    <property type="match status" value="1"/>
</dbReference>
<dbReference type="Gene3D" id="3.40.1170.10">
    <property type="entry name" value="DNA repair protein MutS, domain I"/>
    <property type="match status" value="1"/>
</dbReference>
<evidence type="ECO:0000256" key="4">
    <source>
        <dbReference type="ARBA" id="ARBA00022840"/>
    </source>
</evidence>
<dbReference type="InterPro" id="IPR017261">
    <property type="entry name" value="DNA_mismatch_repair_MutS/MSH"/>
</dbReference>
<dbReference type="GO" id="GO:0006298">
    <property type="term" value="P:mismatch repair"/>
    <property type="evidence" value="ECO:0007669"/>
    <property type="project" value="InterPro"/>
</dbReference>
<protein>
    <recommendedName>
        <fullName evidence="8">DNA mismatch repair proteins mutS family domain-containing protein</fullName>
    </recommendedName>
</protein>
<evidence type="ECO:0000256" key="5">
    <source>
        <dbReference type="ARBA" id="ARBA00023125"/>
    </source>
</evidence>
<keyword evidence="4" id="KW-0067">ATP-binding</keyword>
<dbReference type="Pfam" id="PF01624">
    <property type="entry name" value="MutS_I"/>
    <property type="match status" value="1"/>
</dbReference>
<keyword evidence="6" id="KW-0234">DNA repair</keyword>
<dbReference type="Gene3D" id="3.30.420.110">
    <property type="entry name" value="MutS, connector domain"/>
    <property type="match status" value="1"/>
</dbReference>
<reference evidence="9" key="1">
    <citation type="submission" date="2023-06" db="EMBL/GenBank/DDBJ databases">
        <authorList>
            <person name="Delattre M."/>
        </authorList>
    </citation>
    <scope>NUCLEOTIDE SEQUENCE</scope>
    <source>
        <strain evidence="9">AF72</strain>
    </source>
</reference>
<evidence type="ECO:0000256" key="6">
    <source>
        <dbReference type="RuleBase" id="RU003756"/>
    </source>
</evidence>
<dbReference type="PIRSF" id="PIRSF037677">
    <property type="entry name" value="DNA_mis_repair_Msh6"/>
    <property type="match status" value="1"/>
</dbReference>